<proteinExistence type="predicted"/>
<reference evidence="1" key="1">
    <citation type="submission" date="2020-07" db="EMBL/GenBank/DDBJ databases">
        <title>Multicomponent nature underlies the extraordinary mechanical properties of spider dragline silk.</title>
        <authorList>
            <person name="Kono N."/>
            <person name="Nakamura H."/>
            <person name="Mori M."/>
            <person name="Yoshida Y."/>
            <person name="Ohtoshi R."/>
            <person name="Malay A.D."/>
            <person name="Moran D.A.P."/>
            <person name="Tomita M."/>
            <person name="Numata K."/>
            <person name="Arakawa K."/>
        </authorList>
    </citation>
    <scope>NUCLEOTIDE SEQUENCE</scope>
</reference>
<sequence length="70" mass="7902">MSERSRKLRNKNSRVSSVHFVDQSIFAPQAIDTVTRYVEKQAITHSIPRRLISKVLDLAVVGIIKTLSVP</sequence>
<organism evidence="1 2">
    <name type="scientific">Trichonephila clavata</name>
    <name type="common">Joro spider</name>
    <name type="synonym">Nephila clavata</name>
    <dbReference type="NCBI Taxonomy" id="2740835"/>
    <lineage>
        <taxon>Eukaryota</taxon>
        <taxon>Metazoa</taxon>
        <taxon>Ecdysozoa</taxon>
        <taxon>Arthropoda</taxon>
        <taxon>Chelicerata</taxon>
        <taxon>Arachnida</taxon>
        <taxon>Araneae</taxon>
        <taxon>Araneomorphae</taxon>
        <taxon>Entelegynae</taxon>
        <taxon>Araneoidea</taxon>
        <taxon>Nephilidae</taxon>
        <taxon>Trichonephila</taxon>
    </lineage>
</organism>
<dbReference type="Proteomes" id="UP000887116">
    <property type="component" value="Unassembled WGS sequence"/>
</dbReference>
<accession>A0A8X6FGW7</accession>
<comment type="caution">
    <text evidence="1">The sequence shown here is derived from an EMBL/GenBank/DDBJ whole genome shotgun (WGS) entry which is preliminary data.</text>
</comment>
<dbReference type="EMBL" id="BMAO01002136">
    <property type="protein sequence ID" value="GFQ78524.1"/>
    <property type="molecule type" value="Genomic_DNA"/>
</dbReference>
<protein>
    <submittedName>
        <fullName evidence="1">Uncharacterized protein</fullName>
    </submittedName>
</protein>
<gene>
    <name evidence="1" type="ORF">TNCT_396431</name>
</gene>
<keyword evidence="2" id="KW-1185">Reference proteome</keyword>
<dbReference type="AlphaFoldDB" id="A0A8X6FGW7"/>
<evidence type="ECO:0000313" key="1">
    <source>
        <dbReference type="EMBL" id="GFQ78524.1"/>
    </source>
</evidence>
<evidence type="ECO:0000313" key="2">
    <source>
        <dbReference type="Proteomes" id="UP000887116"/>
    </source>
</evidence>
<name>A0A8X6FGW7_TRICU</name>